<evidence type="ECO:0000313" key="3">
    <source>
        <dbReference type="Proteomes" id="UP000252519"/>
    </source>
</evidence>
<dbReference type="InterPro" id="IPR005312">
    <property type="entry name" value="DUF1759"/>
</dbReference>
<evidence type="ECO:0008006" key="4">
    <source>
        <dbReference type="Google" id="ProtNLM"/>
    </source>
</evidence>
<name>A0A368F2B2_ANCCA</name>
<keyword evidence="3" id="KW-1185">Reference proteome</keyword>
<organism evidence="2 3">
    <name type="scientific">Ancylostoma caninum</name>
    <name type="common">Dog hookworm</name>
    <dbReference type="NCBI Taxonomy" id="29170"/>
    <lineage>
        <taxon>Eukaryota</taxon>
        <taxon>Metazoa</taxon>
        <taxon>Ecdysozoa</taxon>
        <taxon>Nematoda</taxon>
        <taxon>Chromadorea</taxon>
        <taxon>Rhabditida</taxon>
        <taxon>Rhabditina</taxon>
        <taxon>Rhabditomorpha</taxon>
        <taxon>Strongyloidea</taxon>
        <taxon>Ancylostomatidae</taxon>
        <taxon>Ancylostomatinae</taxon>
        <taxon>Ancylostoma</taxon>
    </lineage>
</organism>
<dbReference type="Proteomes" id="UP000252519">
    <property type="component" value="Unassembled WGS sequence"/>
</dbReference>
<comment type="caution">
    <text evidence="2">The sequence shown here is derived from an EMBL/GenBank/DDBJ whole genome shotgun (WGS) entry which is preliminary data.</text>
</comment>
<dbReference type="PANTHER" id="PTHR22954">
    <property type="entry name" value="RETROVIRAL PROTEASE-RELATED"/>
    <property type="match status" value="1"/>
</dbReference>
<dbReference type="OrthoDB" id="5865523at2759"/>
<protein>
    <recommendedName>
        <fullName evidence="4">Peptidase family A16</fullName>
    </recommendedName>
</protein>
<dbReference type="AlphaFoldDB" id="A0A368F2B2"/>
<feature type="non-terminal residue" evidence="2">
    <location>
        <position position="266"/>
    </location>
</feature>
<dbReference type="PANTHER" id="PTHR22954:SF3">
    <property type="entry name" value="PROTEIN CBG08539"/>
    <property type="match status" value="1"/>
</dbReference>
<feature type="region of interest" description="Disordered" evidence="1">
    <location>
        <begin position="57"/>
        <end position="81"/>
    </location>
</feature>
<dbReference type="STRING" id="29170.A0A368F2B2"/>
<reference evidence="2 3" key="1">
    <citation type="submission" date="2014-10" db="EMBL/GenBank/DDBJ databases">
        <title>Draft genome of the hookworm Ancylostoma caninum.</title>
        <authorList>
            <person name="Mitreva M."/>
        </authorList>
    </citation>
    <scope>NUCLEOTIDE SEQUENCE [LARGE SCALE GENOMIC DNA]</scope>
    <source>
        <strain evidence="2 3">Baltimore</strain>
    </source>
</reference>
<gene>
    <name evidence="2" type="ORF">ANCCAN_29969</name>
</gene>
<accession>A0A368F2B2</accession>
<evidence type="ECO:0000256" key="1">
    <source>
        <dbReference type="SAM" id="MobiDB-lite"/>
    </source>
</evidence>
<proteinExistence type="predicted"/>
<dbReference type="Pfam" id="PF03564">
    <property type="entry name" value="DUF1759"/>
    <property type="match status" value="1"/>
</dbReference>
<evidence type="ECO:0000313" key="2">
    <source>
        <dbReference type="EMBL" id="RCN24337.1"/>
    </source>
</evidence>
<sequence>MATTVATYTTRITAAIEDLNEAMGQVEAESLLHTLQVNCDADNDTLHSLRVHRLATAISEETRRTTTTESTPQRSSERTHTHVADLQVDPVRHLEDLHLSPIGHQMTNSNKPIADTNEVSTRPRLSIQLEKLALPTFDGDITKFQQFWCSFELAVHKDENIDLSMKYLYLQSLLTGDAKAVLQDLEPSQDNYHHLVRALKKRYDCPRMNRALLHQALQELPTASDVGPDMRSTWFRISGILHSLKRYEDLNKVLSIIDLVRSKFPL</sequence>
<dbReference type="EMBL" id="JOJR01020857">
    <property type="protein sequence ID" value="RCN24337.1"/>
    <property type="molecule type" value="Genomic_DNA"/>
</dbReference>